<dbReference type="FunFam" id="1.10.840.10:FF:000008">
    <property type="entry name" value="Ras-GEF domain-containing family member 1B"/>
    <property type="match status" value="1"/>
</dbReference>
<evidence type="ECO:0000256" key="2">
    <source>
        <dbReference type="PROSITE-ProRule" id="PRU00168"/>
    </source>
</evidence>
<dbReference type="GO" id="GO:0005085">
    <property type="term" value="F:guanyl-nucleotide exchange factor activity"/>
    <property type="evidence" value="ECO:0007669"/>
    <property type="project" value="UniProtKB-KW"/>
</dbReference>
<keyword evidence="1 2" id="KW-0344">Guanine-nucleotide releasing factor</keyword>
<dbReference type="Gene3D" id="1.10.10.60">
    <property type="entry name" value="Homeodomain-like"/>
    <property type="match status" value="1"/>
</dbReference>
<dbReference type="EMBL" id="JAUPFM010000011">
    <property type="protein sequence ID" value="KAK2838041.1"/>
    <property type="molecule type" value="Genomic_DNA"/>
</dbReference>
<comment type="caution">
    <text evidence="6">The sequence shown here is derived from an EMBL/GenBank/DDBJ whole genome shotgun (WGS) entry which is preliminary data.</text>
</comment>
<reference evidence="6" key="1">
    <citation type="submission" date="2023-07" db="EMBL/GenBank/DDBJ databases">
        <title>Chromosome-level Genome Assembly of Striped Snakehead (Channa striata).</title>
        <authorList>
            <person name="Liu H."/>
        </authorList>
    </citation>
    <scope>NUCLEOTIDE SEQUENCE</scope>
    <source>
        <strain evidence="6">Gz</strain>
        <tissue evidence="6">Muscle</tissue>
    </source>
</reference>
<evidence type="ECO:0000259" key="4">
    <source>
        <dbReference type="PROSITE" id="PS50009"/>
    </source>
</evidence>
<feature type="compositionally biased region" description="Pro residues" evidence="3">
    <location>
        <begin position="220"/>
        <end position="247"/>
    </location>
</feature>
<feature type="region of interest" description="Disordered" evidence="3">
    <location>
        <begin position="186"/>
        <end position="263"/>
    </location>
</feature>
<dbReference type="GO" id="GO:0007265">
    <property type="term" value="P:Ras protein signal transduction"/>
    <property type="evidence" value="ECO:0007669"/>
    <property type="project" value="TreeGrafter"/>
</dbReference>
<feature type="region of interest" description="Disordered" evidence="3">
    <location>
        <begin position="1"/>
        <end position="23"/>
    </location>
</feature>
<dbReference type="InterPro" id="IPR036964">
    <property type="entry name" value="RASGEF_cat_dom_sf"/>
</dbReference>
<dbReference type="PANTHER" id="PTHR23113:SF197">
    <property type="entry name" value="RAS-GEF DOMAIN-CONTAINING FAMILY MEMBER 1B"/>
    <property type="match status" value="1"/>
</dbReference>
<dbReference type="InterPro" id="IPR044822">
    <property type="entry name" value="Myb_DNA-bind_4"/>
</dbReference>
<dbReference type="SUPFAM" id="SSF48366">
    <property type="entry name" value="Ras GEF"/>
    <property type="match status" value="1"/>
</dbReference>
<dbReference type="CDD" id="cd00155">
    <property type="entry name" value="RasGEF"/>
    <property type="match status" value="1"/>
</dbReference>
<dbReference type="CDD" id="cd06224">
    <property type="entry name" value="REM"/>
    <property type="match status" value="1"/>
</dbReference>
<dbReference type="AlphaFoldDB" id="A0AA88SHK5"/>
<proteinExistence type="predicted"/>
<dbReference type="Gene3D" id="1.10.840.10">
    <property type="entry name" value="Ras guanine-nucleotide exchange factors catalytic domain"/>
    <property type="match status" value="1"/>
</dbReference>
<dbReference type="Proteomes" id="UP001187415">
    <property type="component" value="Unassembled WGS sequence"/>
</dbReference>
<dbReference type="InterPro" id="IPR000651">
    <property type="entry name" value="Ras-like_Gua-exchang_fac_N"/>
</dbReference>
<dbReference type="InterPro" id="IPR001895">
    <property type="entry name" value="RASGEF_cat_dom"/>
</dbReference>
<dbReference type="PROSITE" id="PS50212">
    <property type="entry name" value="RASGEF_NTER"/>
    <property type="match status" value="1"/>
</dbReference>
<organism evidence="6 7">
    <name type="scientific">Channa striata</name>
    <name type="common">Snakehead murrel</name>
    <name type="synonym">Ophicephalus striatus</name>
    <dbReference type="NCBI Taxonomy" id="64152"/>
    <lineage>
        <taxon>Eukaryota</taxon>
        <taxon>Metazoa</taxon>
        <taxon>Chordata</taxon>
        <taxon>Craniata</taxon>
        <taxon>Vertebrata</taxon>
        <taxon>Euteleostomi</taxon>
        <taxon>Actinopterygii</taxon>
        <taxon>Neopterygii</taxon>
        <taxon>Teleostei</taxon>
        <taxon>Neoteleostei</taxon>
        <taxon>Acanthomorphata</taxon>
        <taxon>Anabantaria</taxon>
        <taxon>Anabantiformes</taxon>
        <taxon>Channoidei</taxon>
        <taxon>Channidae</taxon>
        <taxon>Channa</taxon>
    </lineage>
</organism>
<dbReference type="PROSITE" id="PS50009">
    <property type="entry name" value="RASGEF_CAT"/>
    <property type="match status" value="1"/>
</dbReference>
<evidence type="ECO:0000256" key="3">
    <source>
        <dbReference type="SAM" id="MobiDB-lite"/>
    </source>
</evidence>
<evidence type="ECO:0000259" key="5">
    <source>
        <dbReference type="PROSITE" id="PS50212"/>
    </source>
</evidence>
<protein>
    <recommendedName>
        <fullName evidence="8">Ras-GEF domain-containing family member 1B</fullName>
    </recommendedName>
</protein>
<dbReference type="InterPro" id="IPR008937">
    <property type="entry name" value="Ras-like_GEF"/>
</dbReference>
<name>A0AA88SHK5_CHASR</name>
<dbReference type="GO" id="GO:0005886">
    <property type="term" value="C:plasma membrane"/>
    <property type="evidence" value="ECO:0007669"/>
    <property type="project" value="TreeGrafter"/>
</dbReference>
<feature type="region of interest" description="Disordered" evidence="3">
    <location>
        <begin position="138"/>
        <end position="167"/>
    </location>
</feature>
<dbReference type="PANTHER" id="PTHR23113">
    <property type="entry name" value="GUANINE NUCLEOTIDE EXCHANGE FACTOR"/>
    <property type="match status" value="1"/>
</dbReference>
<dbReference type="Pfam" id="PF00618">
    <property type="entry name" value="RasGEF_N"/>
    <property type="match status" value="1"/>
</dbReference>
<dbReference type="SMART" id="SM00229">
    <property type="entry name" value="RasGEFN"/>
    <property type="match status" value="1"/>
</dbReference>
<feature type="compositionally biased region" description="Acidic residues" evidence="3">
    <location>
        <begin position="194"/>
        <end position="203"/>
    </location>
</feature>
<evidence type="ECO:0000313" key="7">
    <source>
        <dbReference type="Proteomes" id="UP001187415"/>
    </source>
</evidence>
<dbReference type="Pfam" id="PF13837">
    <property type="entry name" value="Myb_DNA-bind_4"/>
    <property type="match status" value="1"/>
</dbReference>
<feature type="domain" description="Ras-GEF" evidence="4">
    <location>
        <begin position="626"/>
        <end position="874"/>
    </location>
</feature>
<evidence type="ECO:0008006" key="8">
    <source>
        <dbReference type="Google" id="ProtNLM"/>
    </source>
</evidence>
<keyword evidence="7" id="KW-1185">Reference proteome</keyword>
<dbReference type="SMART" id="SM00147">
    <property type="entry name" value="RasGEF"/>
    <property type="match status" value="1"/>
</dbReference>
<dbReference type="InterPro" id="IPR023578">
    <property type="entry name" value="Ras_GEF_dom_sf"/>
</dbReference>
<dbReference type="FunFam" id="1.10.10.60:FF:000032">
    <property type="entry name" value="Zinc finger and SCAN domain-containing 20"/>
    <property type="match status" value="1"/>
</dbReference>
<sequence length="894" mass="102472">MNPATINSTSSVSTTKRKREAERSVNWTVEETQVLLCAWSDERVQKSLAENLRNRHVFKHLSARMSEMGFSRSPHQCRLRVKTLKANYVRAKLQRSVDSSQPCTFKYFAEMDAVLGRRSARGERVTYFVSPERMAERHLDSIDRTGSTSSDLNRESSGHQFGSLGRMGRQRLSSLEERGGLQSWQLNSEVKLEDGEDSADELELSTAVENSLSTPSPHVVLPPPPPVPPPPPPPPPASPPPVAPHPSPGTLFTPGSGHHHLEPSCLEPALKHLSECFQQLVSETRGLLVQLESQRQEQARWHQELLVDWLQREERRQREMAEREERREKARMDHEIRVLQLLTSLAREHGSQSHGRQRRRRVTERLLLTQHWDLLLLASPAAQGCAADGQRLSAAETLSVTLRREGSEGQIAPGQPLVEDNMPQTPPFTGQLNAGGYNKNLFQTKEESYPGLYYHDNNLVSGSLEALIHHLVPTVDYYPDRTYIFTFLLSSRLFIHPYELMSKVCHLCTEQQRLGDAQADKMRVRKIAPKILQLLTEWTETFPYDFRDERMMRSLKELTHRLASGDEVYRKTVGQMSQGLIRRLTVLSQYEEALVKINATAAERLASLKAKPQAAIQRDMLSICNDPFTVAQQLTHIELERLSYIGPEEFVQAFVQKDPLDNDKRCFSDHKKASNLEAYVEWFNRLSYLVATEICMPVKKKHRARVIEFFIDVARECFNIGNFNSLMAIISGMNMSPVSRLKKTWSKVKTAKFDILEHQMDPSSNFYNYRTALRGATQRSITAHSSREKIVIPFFSLLIKDLYFLNEGCANRLPNGHINFEKFWELAKQVSEFMTWKKVECPFEKDRKILQYLLTAPVFTEDALYLASYESEGPENNMEKDRWKSLRSTLLNRV</sequence>
<dbReference type="InterPro" id="IPR019804">
    <property type="entry name" value="Ras_G-nucl-exch_fac_CS"/>
</dbReference>
<dbReference type="FunFam" id="1.20.870.10:FF:000007">
    <property type="entry name" value="Ras-GEF domain-containing family member 1B"/>
    <property type="match status" value="1"/>
</dbReference>
<evidence type="ECO:0000256" key="1">
    <source>
        <dbReference type="ARBA" id="ARBA00022658"/>
    </source>
</evidence>
<evidence type="ECO:0000313" key="6">
    <source>
        <dbReference type="EMBL" id="KAK2838041.1"/>
    </source>
</evidence>
<dbReference type="Gene3D" id="1.20.870.10">
    <property type="entry name" value="Son of sevenless (SoS) protein Chain: S domain 1"/>
    <property type="match status" value="1"/>
</dbReference>
<gene>
    <name evidence="6" type="ORF">Q5P01_015253</name>
</gene>
<accession>A0AA88SHK5</accession>
<dbReference type="PROSITE" id="PS00720">
    <property type="entry name" value="RASGEF"/>
    <property type="match status" value="1"/>
</dbReference>
<dbReference type="Pfam" id="PF00617">
    <property type="entry name" value="RasGEF"/>
    <property type="match status" value="1"/>
</dbReference>
<feature type="domain" description="N-terminal Ras-GEF" evidence="5">
    <location>
        <begin position="455"/>
        <end position="585"/>
    </location>
</feature>